<dbReference type="InterPro" id="IPR010985">
    <property type="entry name" value="Ribbon_hlx_hlx"/>
</dbReference>
<evidence type="ECO:0000313" key="1">
    <source>
        <dbReference type="EMBL" id="MEB3103102.1"/>
    </source>
</evidence>
<dbReference type="SUPFAM" id="SSF47598">
    <property type="entry name" value="Ribbon-helix-helix"/>
    <property type="match status" value="1"/>
</dbReference>
<organism evidence="1 2">
    <name type="scientific">Ferviditalea candida</name>
    <dbReference type="NCBI Taxonomy" id="3108399"/>
    <lineage>
        <taxon>Bacteria</taxon>
        <taxon>Bacillati</taxon>
        <taxon>Bacillota</taxon>
        <taxon>Bacilli</taxon>
        <taxon>Bacillales</taxon>
        <taxon>Paenibacillaceae</taxon>
        <taxon>Ferviditalea</taxon>
    </lineage>
</organism>
<comment type="caution">
    <text evidence="1">The sequence shown here is derived from an EMBL/GenBank/DDBJ whole genome shotgun (WGS) entry which is preliminary data.</text>
</comment>
<reference evidence="1" key="1">
    <citation type="submission" date="2023-12" db="EMBL/GenBank/DDBJ databases">
        <title>Fervidustalea candida gen. nov., sp. nov., a novel member of the family Paenibacillaceae isolated from a geothermal area.</title>
        <authorList>
            <person name="Li W.-J."/>
            <person name="Jiao J.-Y."/>
            <person name="Chen Y."/>
        </authorList>
    </citation>
    <scope>NUCLEOTIDE SEQUENCE</scope>
    <source>
        <strain evidence="1">SYSU GA230002</strain>
    </source>
</reference>
<name>A0ABU5ZLF3_9BACL</name>
<dbReference type="InterPro" id="IPR013321">
    <property type="entry name" value="Arc_rbn_hlx_hlx"/>
</dbReference>
<gene>
    <name evidence="1" type="ORF">VF724_15705</name>
</gene>
<proteinExistence type="predicted"/>
<sequence>MGTSATRAKNKYQAKNYDRVQFLVPKGRKDVYKAAAAAVGESLNEYIVKAIEERMEREGKV</sequence>
<accession>A0ABU5ZLF3</accession>
<protein>
    <submittedName>
        <fullName evidence="1">Transcriptional regulator</fullName>
    </submittedName>
</protein>
<dbReference type="Proteomes" id="UP001310386">
    <property type="component" value="Unassembled WGS sequence"/>
</dbReference>
<dbReference type="RefSeq" id="WP_371755229.1">
    <property type="nucleotide sequence ID" value="NZ_JAYJLD010000027.1"/>
</dbReference>
<keyword evidence="2" id="KW-1185">Reference proteome</keyword>
<evidence type="ECO:0000313" key="2">
    <source>
        <dbReference type="Proteomes" id="UP001310386"/>
    </source>
</evidence>
<dbReference type="Gene3D" id="1.10.1220.10">
    <property type="entry name" value="Met repressor-like"/>
    <property type="match status" value="1"/>
</dbReference>
<dbReference type="EMBL" id="JAYJLD010000027">
    <property type="protein sequence ID" value="MEB3103102.1"/>
    <property type="molecule type" value="Genomic_DNA"/>
</dbReference>